<keyword evidence="1" id="KW-1133">Transmembrane helix</keyword>
<evidence type="ECO:0000256" key="1">
    <source>
        <dbReference type="SAM" id="Phobius"/>
    </source>
</evidence>
<dbReference type="EMBL" id="MU151129">
    <property type="protein sequence ID" value="KAF9449474.1"/>
    <property type="molecule type" value="Genomic_DNA"/>
</dbReference>
<feature type="transmembrane region" description="Helical" evidence="1">
    <location>
        <begin position="88"/>
        <end position="107"/>
    </location>
</feature>
<dbReference type="OrthoDB" id="3341843at2759"/>
<feature type="domain" description="DUF6533" evidence="2">
    <location>
        <begin position="19"/>
        <end position="62"/>
    </location>
</feature>
<dbReference type="Proteomes" id="UP000807342">
    <property type="component" value="Unassembled WGS sequence"/>
</dbReference>
<feature type="transmembrane region" description="Helical" evidence="1">
    <location>
        <begin position="210"/>
        <end position="231"/>
    </location>
</feature>
<organism evidence="3 4">
    <name type="scientific">Macrolepiota fuliginosa MF-IS2</name>
    <dbReference type="NCBI Taxonomy" id="1400762"/>
    <lineage>
        <taxon>Eukaryota</taxon>
        <taxon>Fungi</taxon>
        <taxon>Dikarya</taxon>
        <taxon>Basidiomycota</taxon>
        <taxon>Agaricomycotina</taxon>
        <taxon>Agaricomycetes</taxon>
        <taxon>Agaricomycetidae</taxon>
        <taxon>Agaricales</taxon>
        <taxon>Agaricineae</taxon>
        <taxon>Agaricaceae</taxon>
        <taxon>Macrolepiota</taxon>
    </lineage>
</organism>
<accession>A0A9P5XFM4</accession>
<sequence length="281" mass="31727">MDTPDAAWLGSGIQPTRIVCLVSAAVLVFDHLCSLDKEVNLVWKRRLGSIATVLFLINRYIPYIYVFSSLEEYWTIQHSQGACQRRDIANAIVVAIGLTVSELVLCLRTWAIWRCSRVILGVLVGVVVCLKIPLVLLALYHMLKEVDYIHISPNEIVCISPVVNRWSWETLVFVVVLCFETMIAVLTIIRAVEVRHSSSRWVLKIHHTGIIYYIYNLLMSIVNVIGTVYLHNMGMQSFAMLQGVLQSVLINRVIFLARESSDLGVGTSQTYVMSQHPNPGR</sequence>
<keyword evidence="1" id="KW-0812">Transmembrane</keyword>
<dbReference type="AlphaFoldDB" id="A0A9P5XFM4"/>
<dbReference type="Pfam" id="PF20151">
    <property type="entry name" value="DUF6533"/>
    <property type="match status" value="1"/>
</dbReference>
<evidence type="ECO:0000313" key="3">
    <source>
        <dbReference type="EMBL" id="KAF9449474.1"/>
    </source>
</evidence>
<feature type="transmembrane region" description="Helical" evidence="1">
    <location>
        <begin position="170"/>
        <end position="189"/>
    </location>
</feature>
<feature type="transmembrane region" description="Helical" evidence="1">
    <location>
        <begin position="119"/>
        <end position="143"/>
    </location>
</feature>
<protein>
    <recommendedName>
        <fullName evidence="2">DUF6533 domain-containing protein</fullName>
    </recommendedName>
</protein>
<evidence type="ECO:0000313" key="4">
    <source>
        <dbReference type="Proteomes" id="UP000807342"/>
    </source>
</evidence>
<keyword evidence="4" id="KW-1185">Reference proteome</keyword>
<comment type="caution">
    <text evidence="3">The sequence shown here is derived from an EMBL/GenBank/DDBJ whole genome shotgun (WGS) entry which is preliminary data.</text>
</comment>
<feature type="transmembrane region" description="Helical" evidence="1">
    <location>
        <begin position="47"/>
        <end position="68"/>
    </location>
</feature>
<name>A0A9P5XFM4_9AGAR</name>
<dbReference type="InterPro" id="IPR045340">
    <property type="entry name" value="DUF6533"/>
</dbReference>
<reference evidence="3" key="1">
    <citation type="submission" date="2020-11" db="EMBL/GenBank/DDBJ databases">
        <authorList>
            <consortium name="DOE Joint Genome Institute"/>
            <person name="Ahrendt S."/>
            <person name="Riley R."/>
            <person name="Andreopoulos W."/>
            <person name="Labutti K."/>
            <person name="Pangilinan J."/>
            <person name="Ruiz-Duenas F.J."/>
            <person name="Barrasa J.M."/>
            <person name="Sanchez-Garcia M."/>
            <person name="Camarero S."/>
            <person name="Miyauchi S."/>
            <person name="Serrano A."/>
            <person name="Linde D."/>
            <person name="Babiker R."/>
            <person name="Drula E."/>
            <person name="Ayuso-Fernandez I."/>
            <person name="Pacheco R."/>
            <person name="Padilla G."/>
            <person name="Ferreira P."/>
            <person name="Barriuso J."/>
            <person name="Kellner H."/>
            <person name="Castanera R."/>
            <person name="Alfaro M."/>
            <person name="Ramirez L."/>
            <person name="Pisabarro A.G."/>
            <person name="Kuo A."/>
            <person name="Tritt A."/>
            <person name="Lipzen A."/>
            <person name="He G."/>
            <person name="Yan M."/>
            <person name="Ng V."/>
            <person name="Cullen D."/>
            <person name="Martin F."/>
            <person name="Rosso M.-N."/>
            <person name="Henrissat B."/>
            <person name="Hibbett D."/>
            <person name="Martinez A.T."/>
            <person name="Grigoriev I.V."/>
        </authorList>
    </citation>
    <scope>NUCLEOTIDE SEQUENCE</scope>
    <source>
        <strain evidence="3">MF-IS2</strain>
    </source>
</reference>
<gene>
    <name evidence="3" type="ORF">P691DRAFT_812321</name>
</gene>
<evidence type="ECO:0000259" key="2">
    <source>
        <dbReference type="Pfam" id="PF20151"/>
    </source>
</evidence>
<keyword evidence="1" id="KW-0472">Membrane</keyword>
<proteinExistence type="predicted"/>
<feature type="transmembrane region" description="Helical" evidence="1">
    <location>
        <begin position="16"/>
        <end position="35"/>
    </location>
</feature>